<evidence type="ECO:0000313" key="5">
    <source>
        <dbReference type="EMBL" id="PYH93706.1"/>
    </source>
</evidence>
<proteinExistence type="predicted"/>
<accession>A0A319D8H0</accession>
<reference evidence="5 6" key="1">
    <citation type="submission" date="2018-02" db="EMBL/GenBank/DDBJ databases">
        <title>The genomes of Aspergillus section Nigri reveals drivers in fungal speciation.</title>
        <authorList>
            <consortium name="DOE Joint Genome Institute"/>
            <person name="Vesth T.C."/>
            <person name="Nybo J."/>
            <person name="Theobald S."/>
            <person name="Brandl J."/>
            <person name="Frisvad J.C."/>
            <person name="Nielsen K.F."/>
            <person name="Lyhne E.K."/>
            <person name="Kogle M.E."/>
            <person name="Kuo A."/>
            <person name="Riley R."/>
            <person name="Clum A."/>
            <person name="Nolan M."/>
            <person name="Lipzen A."/>
            <person name="Salamov A."/>
            <person name="Henrissat B."/>
            <person name="Wiebenga A."/>
            <person name="De vries R.P."/>
            <person name="Grigoriev I.V."/>
            <person name="Mortensen U.H."/>
            <person name="Andersen M.R."/>
            <person name="Baker S.E."/>
        </authorList>
    </citation>
    <scope>NUCLEOTIDE SEQUENCE [LARGE SCALE GENOMIC DNA]</scope>
    <source>
        <strain evidence="5 6">CBS 707.79</strain>
    </source>
</reference>
<keyword evidence="2 5" id="KW-0378">Hydrolase</keyword>
<dbReference type="STRING" id="1448320.A0A319D8H0"/>
<keyword evidence="1" id="KW-0547">Nucleotide-binding</keyword>
<keyword evidence="6" id="KW-1185">Reference proteome</keyword>
<protein>
    <submittedName>
        <fullName evidence="5">P-loop containing nucleoside triphosphate hydrolase protein</fullName>
    </submittedName>
</protein>
<evidence type="ECO:0000313" key="6">
    <source>
        <dbReference type="Proteomes" id="UP000247810"/>
    </source>
</evidence>
<dbReference type="InterPro" id="IPR014001">
    <property type="entry name" value="Helicase_ATP-bd"/>
</dbReference>
<dbReference type="Pfam" id="PF00176">
    <property type="entry name" value="SNF2-rel_dom"/>
    <property type="match status" value="1"/>
</dbReference>
<dbReference type="GO" id="GO:0005634">
    <property type="term" value="C:nucleus"/>
    <property type="evidence" value="ECO:0007669"/>
    <property type="project" value="TreeGrafter"/>
</dbReference>
<dbReference type="PANTHER" id="PTHR45626:SF16">
    <property type="entry name" value="ATP-DEPENDENT HELICASE ULS1"/>
    <property type="match status" value="1"/>
</dbReference>
<sequence length="429" mass="48925">MAGLYGKSTCLLAIRRGLLDNTYLDDSDGDENEQATELDLGEGRTGLQKALRLTSHESWLNWLKSPLVKPYWIELWDNCLKYVKRKGRGVSLETVQEHLVRGEVGGQQRFSALTLDKQGWDEADHLARFLWAVKHTNETNHEGVFFRRNVSDDEKEKAVWKVYTILKDDLMEITPEKLEELEQIQQSIDNLDYQRENHLKACQNLGIEDPECPRLPGMVTSAVLKFWQPVGIWAIVEIMIEKVAQGALLADAVGLGKTWQSVGIILAVSDPGDLERLKKPILVLVPPHLIYQWQTEILSITKQLALHVYYGETRSRKDVRQIDGKLTADHEIFTKQGRRPTVVLSSYNTFESRHGVSGVKAWYMYKYKSKLKGGENCPKDYPNNIEGCFGLIILDEAHNLRNETSGISQAVWWARGDFNLLLTATPFFN</sequence>
<name>A0A319D8H0_9EURO</name>
<gene>
    <name evidence="5" type="ORF">BO71DRAFT_381040</name>
</gene>
<dbReference type="GO" id="GO:0016787">
    <property type="term" value="F:hydrolase activity"/>
    <property type="evidence" value="ECO:0007669"/>
    <property type="project" value="UniProtKB-KW"/>
</dbReference>
<evidence type="ECO:0000256" key="3">
    <source>
        <dbReference type="ARBA" id="ARBA00022840"/>
    </source>
</evidence>
<dbReference type="Gene3D" id="3.40.50.10810">
    <property type="entry name" value="Tandem AAA-ATPase domain"/>
    <property type="match status" value="1"/>
</dbReference>
<feature type="domain" description="Helicase ATP-binding" evidence="4">
    <location>
        <begin position="238"/>
        <end position="429"/>
    </location>
</feature>
<evidence type="ECO:0000256" key="1">
    <source>
        <dbReference type="ARBA" id="ARBA00022741"/>
    </source>
</evidence>
<dbReference type="GO" id="GO:0005737">
    <property type="term" value="C:cytoplasm"/>
    <property type="evidence" value="ECO:0007669"/>
    <property type="project" value="TreeGrafter"/>
</dbReference>
<dbReference type="EMBL" id="KZ825887">
    <property type="protein sequence ID" value="PYH93706.1"/>
    <property type="molecule type" value="Genomic_DNA"/>
</dbReference>
<dbReference type="AlphaFoldDB" id="A0A319D8H0"/>
<dbReference type="PROSITE" id="PS51192">
    <property type="entry name" value="HELICASE_ATP_BIND_1"/>
    <property type="match status" value="1"/>
</dbReference>
<dbReference type="GO" id="GO:0005524">
    <property type="term" value="F:ATP binding"/>
    <property type="evidence" value="ECO:0007669"/>
    <property type="project" value="UniProtKB-KW"/>
</dbReference>
<dbReference type="InterPro" id="IPR038718">
    <property type="entry name" value="SNF2-like_sf"/>
</dbReference>
<feature type="non-terminal residue" evidence="5">
    <location>
        <position position="429"/>
    </location>
</feature>
<dbReference type="InterPro" id="IPR027417">
    <property type="entry name" value="P-loop_NTPase"/>
</dbReference>
<dbReference type="OrthoDB" id="4448468at2759"/>
<dbReference type="GO" id="GO:0000724">
    <property type="term" value="P:double-strand break repair via homologous recombination"/>
    <property type="evidence" value="ECO:0007669"/>
    <property type="project" value="TreeGrafter"/>
</dbReference>
<organism evidence="5 6">
    <name type="scientific">Aspergillus ellipticus CBS 707.79</name>
    <dbReference type="NCBI Taxonomy" id="1448320"/>
    <lineage>
        <taxon>Eukaryota</taxon>
        <taxon>Fungi</taxon>
        <taxon>Dikarya</taxon>
        <taxon>Ascomycota</taxon>
        <taxon>Pezizomycotina</taxon>
        <taxon>Eurotiomycetes</taxon>
        <taxon>Eurotiomycetidae</taxon>
        <taxon>Eurotiales</taxon>
        <taxon>Aspergillaceae</taxon>
        <taxon>Aspergillus</taxon>
        <taxon>Aspergillus subgen. Circumdati</taxon>
    </lineage>
</organism>
<evidence type="ECO:0000256" key="2">
    <source>
        <dbReference type="ARBA" id="ARBA00022801"/>
    </source>
</evidence>
<evidence type="ECO:0000259" key="4">
    <source>
        <dbReference type="PROSITE" id="PS51192"/>
    </source>
</evidence>
<keyword evidence="3" id="KW-0067">ATP-binding</keyword>
<dbReference type="PANTHER" id="PTHR45626">
    <property type="entry name" value="TRANSCRIPTION TERMINATION FACTOR 2-RELATED"/>
    <property type="match status" value="1"/>
</dbReference>
<dbReference type="VEuPathDB" id="FungiDB:BO71DRAFT_381040"/>
<dbReference type="SUPFAM" id="SSF52540">
    <property type="entry name" value="P-loop containing nucleoside triphosphate hydrolases"/>
    <property type="match status" value="1"/>
</dbReference>
<dbReference type="InterPro" id="IPR050628">
    <property type="entry name" value="SNF2_RAD54_helicase_TF"/>
</dbReference>
<dbReference type="GO" id="GO:0008094">
    <property type="term" value="F:ATP-dependent activity, acting on DNA"/>
    <property type="evidence" value="ECO:0007669"/>
    <property type="project" value="TreeGrafter"/>
</dbReference>
<dbReference type="InterPro" id="IPR000330">
    <property type="entry name" value="SNF2_N"/>
</dbReference>
<dbReference type="Proteomes" id="UP000247810">
    <property type="component" value="Unassembled WGS sequence"/>
</dbReference>